<dbReference type="EMBL" id="MFSP01000089">
    <property type="protein sequence ID" value="OGI66377.1"/>
    <property type="molecule type" value="Genomic_DNA"/>
</dbReference>
<reference evidence="5 6" key="1">
    <citation type="journal article" date="2016" name="Nat. Commun.">
        <title>Thousands of microbial genomes shed light on interconnected biogeochemical processes in an aquifer system.</title>
        <authorList>
            <person name="Anantharaman K."/>
            <person name="Brown C.T."/>
            <person name="Hug L.A."/>
            <person name="Sharon I."/>
            <person name="Castelle C.J."/>
            <person name="Probst A.J."/>
            <person name="Thomas B.C."/>
            <person name="Singh A."/>
            <person name="Wilkins M.J."/>
            <person name="Karaoz U."/>
            <person name="Brodie E.L."/>
            <person name="Williams K.H."/>
            <person name="Hubbard S.S."/>
            <person name="Banfield J.F."/>
        </authorList>
    </citation>
    <scope>NUCLEOTIDE SEQUENCE [LARGE SCALE GENOMIC DNA]</scope>
</reference>
<dbReference type="PROSITE" id="PS01117">
    <property type="entry name" value="HTH_MARR_1"/>
    <property type="match status" value="1"/>
</dbReference>
<dbReference type="AlphaFoldDB" id="A0A1F6V9P8"/>
<dbReference type="InterPro" id="IPR023187">
    <property type="entry name" value="Tscrpt_reg_MarR-type_CS"/>
</dbReference>
<dbReference type="InterPro" id="IPR036388">
    <property type="entry name" value="WH-like_DNA-bd_sf"/>
</dbReference>
<dbReference type="GO" id="GO:0003700">
    <property type="term" value="F:DNA-binding transcription factor activity"/>
    <property type="evidence" value="ECO:0007669"/>
    <property type="project" value="InterPro"/>
</dbReference>
<evidence type="ECO:0000256" key="1">
    <source>
        <dbReference type="ARBA" id="ARBA00023015"/>
    </source>
</evidence>
<accession>A0A1F6V9P8</accession>
<gene>
    <name evidence="5" type="ORF">A2W18_13435</name>
</gene>
<keyword evidence="1" id="KW-0805">Transcription regulation</keyword>
<evidence type="ECO:0000313" key="6">
    <source>
        <dbReference type="Proteomes" id="UP000179076"/>
    </source>
</evidence>
<dbReference type="PANTHER" id="PTHR42756">
    <property type="entry name" value="TRANSCRIPTIONAL REGULATOR, MARR"/>
    <property type="match status" value="1"/>
</dbReference>
<dbReference type="SMART" id="SM00347">
    <property type="entry name" value="HTH_MARR"/>
    <property type="match status" value="1"/>
</dbReference>
<proteinExistence type="predicted"/>
<dbReference type="PROSITE" id="PS50995">
    <property type="entry name" value="HTH_MARR_2"/>
    <property type="match status" value="1"/>
</dbReference>
<dbReference type="InterPro" id="IPR000835">
    <property type="entry name" value="HTH_MarR-typ"/>
</dbReference>
<evidence type="ECO:0000256" key="3">
    <source>
        <dbReference type="ARBA" id="ARBA00023163"/>
    </source>
</evidence>
<protein>
    <recommendedName>
        <fullName evidence="4">HTH marR-type domain-containing protein</fullName>
    </recommendedName>
</protein>
<dbReference type="PANTHER" id="PTHR42756:SF1">
    <property type="entry name" value="TRANSCRIPTIONAL REPRESSOR OF EMRAB OPERON"/>
    <property type="match status" value="1"/>
</dbReference>
<dbReference type="GO" id="GO:0003677">
    <property type="term" value="F:DNA binding"/>
    <property type="evidence" value="ECO:0007669"/>
    <property type="project" value="UniProtKB-KW"/>
</dbReference>
<dbReference type="PRINTS" id="PR00598">
    <property type="entry name" value="HTHMARR"/>
</dbReference>
<organism evidence="5 6">
    <name type="scientific">Candidatus Muproteobacteria bacterium RBG_16_60_9</name>
    <dbReference type="NCBI Taxonomy" id="1817755"/>
    <lineage>
        <taxon>Bacteria</taxon>
        <taxon>Pseudomonadati</taxon>
        <taxon>Pseudomonadota</taxon>
        <taxon>Candidatus Muproteobacteria</taxon>
    </lineage>
</organism>
<sequence>MAVAEDNLGILVGETARLWRYALDQRLQPLGLSQAKWLVLLHLSRENGLMQKQLARRVGIEPPTLANLLDRMADDGWITRRESNHDRRSKTVQLTPKSLEVIKQIRATGARLRRELLAGIPPKDIERCAAVLAHIKGAVERVLP</sequence>
<dbReference type="Proteomes" id="UP000179076">
    <property type="component" value="Unassembled WGS sequence"/>
</dbReference>
<comment type="caution">
    <text evidence="5">The sequence shown here is derived from an EMBL/GenBank/DDBJ whole genome shotgun (WGS) entry which is preliminary data.</text>
</comment>
<dbReference type="Gene3D" id="1.10.10.10">
    <property type="entry name" value="Winged helix-like DNA-binding domain superfamily/Winged helix DNA-binding domain"/>
    <property type="match status" value="1"/>
</dbReference>
<evidence type="ECO:0000259" key="4">
    <source>
        <dbReference type="PROSITE" id="PS50995"/>
    </source>
</evidence>
<dbReference type="SUPFAM" id="SSF46785">
    <property type="entry name" value="Winged helix' DNA-binding domain"/>
    <property type="match status" value="1"/>
</dbReference>
<evidence type="ECO:0000313" key="5">
    <source>
        <dbReference type="EMBL" id="OGI66377.1"/>
    </source>
</evidence>
<keyword evidence="3" id="KW-0804">Transcription</keyword>
<dbReference type="Pfam" id="PF12802">
    <property type="entry name" value="MarR_2"/>
    <property type="match status" value="1"/>
</dbReference>
<keyword evidence="2" id="KW-0238">DNA-binding</keyword>
<feature type="domain" description="HTH marR-type" evidence="4">
    <location>
        <begin position="5"/>
        <end position="137"/>
    </location>
</feature>
<dbReference type="InterPro" id="IPR036390">
    <property type="entry name" value="WH_DNA-bd_sf"/>
</dbReference>
<evidence type="ECO:0000256" key="2">
    <source>
        <dbReference type="ARBA" id="ARBA00023125"/>
    </source>
</evidence>
<name>A0A1F6V9P8_9PROT</name>